<protein>
    <recommendedName>
        <fullName evidence="4">DUF4179 domain-containing protein</fullName>
    </recommendedName>
</protein>
<dbReference type="AlphaFoldDB" id="A0A0U2N134"/>
<proteinExistence type="predicted"/>
<dbReference type="Proteomes" id="UP000061660">
    <property type="component" value="Chromosome"/>
</dbReference>
<evidence type="ECO:0008006" key="4">
    <source>
        <dbReference type="Google" id="ProtNLM"/>
    </source>
</evidence>
<sequence>MNEYNIDQALRHMRQKRKNSVPEFFSNGIDEVLTRLPEQMNEAKTETKKRLKWGWVQTTAAASIVFSCIIYSGFASPAMASILMKIPGLHFIYSATYEDVSKQPEDPHLLRGSQFHFGNHGPFDVIDKMGPNIKQFIAYSELEQYIGMEIPRIPDQEGSIRVTDYNGIGYEIHAFNRSGMLLDVVPNAVNLPQFEGSSVNPVIKSTTDLNGLEADVLSYQFSTKNPDDRTSYITWQRNGFTLILAGTQPINQLIEVAQNIDKQAMRMKADKK</sequence>
<reference evidence="3" key="1">
    <citation type="submission" date="2015-12" db="EMBL/GenBank/DDBJ databases">
        <title>Complete genome sequences of two moderately thermophilic Paenibacillus species.</title>
        <authorList>
            <person name="Butler R.III."/>
            <person name="Wang J."/>
            <person name="Stark B.C."/>
            <person name="Pombert J.-F."/>
        </authorList>
    </citation>
    <scope>NUCLEOTIDE SEQUENCE [LARGE SCALE GENOMIC DNA]</scope>
    <source>
        <strain evidence="3">32O-Y</strain>
    </source>
</reference>
<evidence type="ECO:0000313" key="3">
    <source>
        <dbReference type="Proteomes" id="UP000061660"/>
    </source>
</evidence>
<keyword evidence="1" id="KW-0472">Membrane</keyword>
<keyword evidence="1" id="KW-1133">Transmembrane helix</keyword>
<dbReference type="OrthoDB" id="2662236at2"/>
<organism evidence="2 3">
    <name type="scientific">Paenibacillus naphthalenovorans</name>
    <dbReference type="NCBI Taxonomy" id="162209"/>
    <lineage>
        <taxon>Bacteria</taxon>
        <taxon>Bacillati</taxon>
        <taxon>Bacillota</taxon>
        <taxon>Bacilli</taxon>
        <taxon>Bacillales</taxon>
        <taxon>Paenibacillaceae</taxon>
        <taxon>Paenibacillus</taxon>
    </lineage>
</organism>
<evidence type="ECO:0000313" key="2">
    <source>
        <dbReference type="EMBL" id="ALS24623.1"/>
    </source>
</evidence>
<gene>
    <name evidence="2" type="ORF">IJ22_43370</name>
</gene>
<feature type="transmembrane region" description="Helical" evidence="1">
    <location>
        <begin position="53"/>
        <end position="74"/>
    </location>
</feature>
<dbReference type="EMBL" id="CP013652">
    <property type="protein sequence ID" value="ALS24623.1"/>
    <property type="molecule type" value="Genomic_DNA"/>
</dbReference>
<accession>A0A0U2N134</accession>
<dbReference type="PATRIC" id="fig|162209.4.peg.4578"/>
<keyword evidence="3" id="KW-1185">Reference proteome</keyword>
<name>A0A0U2N134_9BACL</name>
<dbReference type="STRING" id="162209.IJ22_43370"/>
<keyword evidence="1" id="KW-0812">Transmembrane</keyword>
<dbReference type="RefSeq" id="WP_062410223.1">
    <property type="nucleotide sequence ID" value="NZ_CP013652.1"/>
</dbReference>
<dbReference type="KEGG" id="pnp:IJ22_43370"/>
<evidence type="ECO:0000256" key="1">
    <source>
        <dbReference type="SAM" id="Phobius"/>
    </source>
</evidence>
<reference evidence="2 3" key="2">
    <citation type="journal article" date="2016" name="Genome Announc.">
        <title>Complete Genome Sequences of Two Interactive Moderate Thermophiles, Paenibacillus napthalenovorans 32O-Y and Paenibacillus sp. 32O-W.</title>
        <authorList>
            <person name="Butler R.R.III."/>
            <person name="Wang J."/>
            <person name="Stark B.C."/>
            <person name="Pombert J.F."/>
        </authorList>
    </citation>
    <scope>NUCLEOTIDE SEQUENCE [LARGE SCALE GENOMIC DNA]</scope>
    <source>
        <strain evidence="2 3">32O-Y</strain>
    </source>
</reference>